<feature type="binding site" evidence="4">
    <location>
        <begin position="111"/>
        <end position="112"/>
    </location>
    <ligand>
        <name>substrate</name>
    </ligand>
</feature>
<comment type="function">
    <text evidence="4">Catalyzes the conversion of cyclic dehypoxanthine futalosine (cyclic DHFL) into 1,4-dihydroxy-6-naphthoate, a step in the biosynthesis of menaquinone (MK, vitamin K2).</text>
</comment>
<reference evidence="5" key="1">
    <citation type="submission" date="2021-02" db="EMBL/GenBank/DDBJ databases">
        <authorList>
            <person name="Cremers G."/>
            <person name="Picone N."/>
        </authorList>
    </citation>
    <scope>NUCLEOTIDE SEQUENCE</scope>
    <source>
        <strain evidence="5">PQ17</strain>
    </source>
</reference>
<evidence type="ECO:0000313" key="5">
    <source>
        <dbReference type="EMBL" id="CAF0689259.1"/>
    </source>
</evidence>
<protein>
    <recommendedName>
        <fullName evidence="4">1,4-dihydroxy-6-naphtoate synthase</fullName>
        <ecNumber evidence="4">4.1.99.29</ecNumber>
    </recommendedName>
    <alternativeName>
        <fullName evidence="4">Menaquinone biosynthetic enzyme MqnD</fullName>
    </alternativeName>
</protein>
<dbReference type="EC" id="4.1.99.29" evidence="4"/>
<dbReference type="GO" id="GO:0009234">
    <property type="term" value="P:menaquinone biosynthetic process"/>
    <property type="evidence" value="ECO:0007669"/>
    <property type="project" value="UniProtKB-UniRule"/>
</dbReference>
<gene>
    <name evidence="4 5" type="primary">mqnD</name>
    <name evidence="5" type="ORF">MPNT_10163</name>
</gene>
<dbReference type="EMBL" id="CAJNOB010000001">
    <property type="protein sequence ID" value="CAF0689259.1"/>
    <property type="molecule type" value="Genomic_DNA"/>
</dbReference>
<dbReference type="GO" id="GO:0016830">
    <property type="term" value="F:carbon-carbon lyase activity"/>
    <property type="evidence" value="ECO:0007669"/>
    <property type="project" value="UniProtKB-UniRule"/>
</dbReference>
<evidence type="ECO:0000256" key="4">
    <source>
        <dbReference type="HAMAP-Rule" id="MF_00996"/>
    </source>
</evidence>
<comment type="catalytic activity">
    <reaction evidence="4">
        <text>cyclic dehypoxanthinylfutalosinate = 1,4-dihydroxy-6-naphthoate + dihydroxyacetone</text>
        <dbReference type="Rhea" id="RHEA:33087"/>
        <dbReference type="ChEBI" id="CHEBI:16016"/>
        <dbReference type="ChEBI" id="CHEBI:64254"/>
        <dbReference type="ChEBI" id="CHEBI:64270"/>
        <dbReference type="EC" id="4.1.99.29"/>
    </reaction>
</comment>
<organism evidence="5 6">
    <name type="scientific">Candidatus Methylacidithermus pantelleriae</name>
    <dbReference type="NCBI Taxonomy" id="2744239"/>
    <lineage>
        <taxon>Bacteria</taxon>
        <taxon>Pseudomonadati</taxon>
        <taxon>Verrucomicrobiota</taxon>
        <taxon>Methylacidiphilae</taxon>
        <taxon>Methylacidiphilales</taxon>
        <taxon>Methylacidiphilaceae</taxon>
        <taxon>Candidatus Methylacidithermus</taxon>
    </lineage>
</organism>
<dbReference type="InterPro" id="IPR003773">
    <property type="entry name" value="Menaquinone_biosynth"/>
</dbReference>
<feature type="active site" description="Proton acceptor" evidence="4">
    <location>
        <position position="153"/>
    </location>
</feature>
<evidence type="ECO:0000256" key="2">
    <source>
        <dbReference type="ARBA" id="ARBA00022428"/>
    </source>
</evidence>
<evidence type="ECO:0000256" key="1">
    <source>
        <dbReference type="ARBA" id="ARBA00004863"/>
    </source>
</evidence>
<keyword evidence="3 4" id="KW-0456">Lyase</keyword>
<dbReference type="InterPro" id="IPR030869">
    <property type="entry name" value="MqnD"/>
</dbReference>
<dbReference type="PANTHER" id="PTHR37167:SF1">
    <property type="entry name" value="1,4-DIHYDROXY-6-NAPHTOATE SYNTHASE"/>
    <property type="match status" value="1"/>
</dbReference>
<comment type="caution">
    <text evidence="4">Lacks conserved residue(s) required for the propagation of feature annotation.</text>
</comment>
<comment type="caution">
    <text evidence="5">The sequence shown here is derived from an EMBL/GenBank/DDBJ whole genome shotgun (WGS) entry which is preliminary data.</text>
</comment>
<dbReference type="Gene3D" id="3.40.190.10">
    <property type="entry name" value="Periplasmic binding protein-like II"/>
    <property type="match status" value="2"/>
</dbReference>
<dbReference type="RefSeq" id="WP_174581660.1">
    <property type="nucleotide sequence ID" value="NZ_CAJNOB010000001.1"/>
</dbReference>
<evidence type="ECO:0000313" key="6">
    <source>
        <dbReference type="Proteomes" id="UP000663859"/>
    </source>
</evidence>
<comment type="similarity">
    <text evidence="4">Belongs to the MqnA/MqnD family. MqnD subfamily.</text>
</comment>
<dbReference type="UniPathway" id="UPA00079"/>
<dbReference type="Pfam" id="PF02621">
    <property type="entry name" value="VitK2_biosynth"/>
    <property type="match status" value="1"/>
</dbReference>
<dbReference type="AlphaFoldDB" id="A0A8J2FN17"/>
<evidence type="ECO:0000256" key="3">
    <source>
        <dbReference type="ARBA" id="ARBA00023239"/>
    </source>
</evidence>
<comment type="pathway">
    <text evidence="1 4">Quinol/quinone metabolism; menaquinone biosynthesis.</text>
</comment>
<dbReference type="PANTHER" id="PTHR37167">
    <property type="entry name" value="1,4-DIHYDROXY-6-NAPHTOATE SYNTHASE"/>
    <property type="match status" value="1"/>
</dbReference>
<sequence>MPKELVLGHSPDADDAFLFYALLQGKVDTTPYRIREIAEGIEELNERAFRGELDVTALSFHAYPRVGHLYELLPIGASMGEGYGPVVVARRPLGREELRRAKLGLPGRWTSATLALQLYLERSLEELRWEEVPFEELLDWVAEGKGDAGVIIHEGQLRFQELGLCSCVDLGRWWWETRRLPLPLGGNVIRRSLDPELKRRVVGWLRESLGYARNHGEEALAYAARFGRGLDRERLARFVGMYVNDRTWDCGREGRQAVERFLGEGQRRGWVDPCELRWWEGESHE</sequence>
<dbReference type="Proteomes" id="UP000663859">
    <property type="component" value="Unassembled WGS sequence"/>
</dbReference>
<name>A0A8J2FN17_9BACT</name>
<dbReference type="HAMAP" id="MF_00996">
    <property type="entry name" value="MqnD"/>
    <property type="match status" value="1"/>
</dbReference>
<accession>A0A8J2FN17</accession>
<keyword evidence="2 4" id="KW-0474">Menaquinone biosynthesis</keyword>
<keyword evidence="6" id="KW-1185">Reference proteome</keyword>
<proteinExistence type="inferred from homology"/>
<dbReference type="SUPFAM" id="SSF53850">
    <property type="entry name" value="Periplasmic binding protein-like II"/>
    <property type="match status" value="1"/>
</dbReference>